<dbReference type="PANTHER" id="PTHR10775:SF185">
    <property type="entry name" value="OS08G0208400 PROTEIN"/>
    <property type="match status" value="1"/>
</dbReference>
<organism evidence="2">
    <name type="scientific">Tanacetum cinerariifolium</name>
    <name type="common">Dalmatian daisy</name>
    <name type="synonym">Chrysanthemum cinerariifolium</name>
    <dbReference type="NCBI Taxonomy" id="118510"/>
    <lineage>
        <taxon>Eukaryota</taxon>
        <taxon>Viridiplantae</taxon>
        <taxon>Streptophyta</taxon>
        <taxon>Embryophyta</taxon>
        <taxon>Tracheophyta</taxon>
        <taxon>Spermatophyta</taxon>
        <taxon>Magnoliopsida</taxon>
        <taxon>eudicotyledons</taxon>
        <taxon>Gunneridae</taxon>
        <taxon>Pentapetalae</taxon>
        <taxon>asterids</taxon>
        <taxon>campanulids</taxon>
        <taxon>Asterales</taxon>
        <taxon>Asteraceae</taxon>
        <taxon>Asteroideae</taxon>
        <taxon>Anthemideae</taxon>
        <taxon>Anthemidinae</taxon>
        <taxon>Tanacetum</taxon>
    </lineage>
</organism>
<reference evidence="2" key="1">
    <citation type="journal article" date="2019" name="Sci. Rep.">
        <title>Draft genome of Tanacetum cinerariifolium, the natural source of mosquito coil.</title>
        <authorList>
            <person name="Yamashiro T."/>
            <person name="Shiraishi A."/>
            <person name="Satake H."/>
            <person name="Nakayama K."/>
        </authorList>
    </citation>
    <scope>NUCLEOTIDE SEQUENCE</scope>
</reference>
<dbReference type="PANTHER" id="PTHR10775">
    <property type="entry name" value="OS08G0208400 PROTEIN"/>
    <property type="match status" value="1"/>
</dbReference>
<name>A0A699IMY6_TANCI</name>
<dbReference type="EMBL" id="BKCJ010321812">
    <property type="protein sequence ID" value="GEZ77426.1"/>
    <property type="molecule type" value="Genomic_DNA"/>
</dbReference>
<protein>
    <recommendedName>
        <fullName evidence="1">DUF4218 domain-containing protein</fullName>
    </recommendedName>
</protein>
<comment type="caution">
    <text evidence="2">The sequence shown here is derived from an EMBL/GenBank/DDBJ whole genome shotgun (WGS) entry which is preliminary data.</text>
</comment>
<dbReference type="InterPro" id="IPR025452">
    <property type="entry name" value="DUF4218"/>
</dbReference>
<dbReference type="Pfam" id="PF13960">
    <property type="entry name" value="DUF4218"/>
    <property type="match status" value="1"/>
</dbReference>
<accession>A0A699IMY6</accession>
<dbReference type="InterPro" id="IPR004242">
    <property type="entry name" value="Transposase_21"/>
</dbReference>
<gene>
    <name evidence="2" type="ORF">Tci_549399</name>
</gene>
<proteinExistence type="predicted"/>
<evidence type="ECO:0000313" key="2">
    <source>
        <dbReference type="EMBL" id="GEZ77426.1"/>
    </source>
</evidence>
<evidence type="ECO:0000259" key="1">
    <source>
        <dbReference type="Pfam" id="PF13960"/>
    </source>
</evidence>
<feature type="domain" description="DUF4218" evidence="1">
    <location>
        <begin position="189"/>
        <end position="234"/>
    </location>
</feature>
<sequence length="298" mass="34203">MSDMISLLNDLSYIPSNKNKMSQLKEILVRQLMKRLKLNVMSLKSDMPVPTRSYTPVVTEMNWHSTGKCTEPGKMQHPVNGRAWKNFDTKPLIDDLKVLWALKGIETIDVATGQKFNMRAMVLWIINDFLARSSLSGWSRQGYKACLTCNKDTLFVRVLGKTAYVVHRRFLKKPHKWRKSLEFNKAFKGEPIRPWWLFPFERFMKKLKGYVRNKAKPEGSITKGYVAEEALTFNTAKARQDLKSLGIRSGLWLGQTKNEKCSKPQAAYSFTPENKKSFVSSSKELNYQMGSGPTSCTK</sequence>
<dbReference type="AlphaFoldDB" id="A0A699IMY6"/>
<dbReference type="Pfam" id="PF02992">
    <property type="entry name" value="Transposase_21"/>
    <property type="match status" value="1"/>
</dbReference>